<evidence type="ECO:0000256" key="1">
    <source>
        <dbReference type="SAM" id="MobiDB-lite"/>
    </source>
</evidence>
<comment type="caution">
    <text evidence="2">The sequence shown here is derived from an EMBL/GenBank/DDBJ whole genome shotgun (WGS) entry which is preliminary data.</text>
</comment>
<feature type="region of interest" description="Disordered" evidence="1">
    <location>
        <begin position="293"/>
        <end position="354"/>
    </location>
</feature>
<feature type="compositionally biased region" description="Low complexity" evidence="1">
    <location>
        <begin position="336"/>
        <end position="352"/>
    </location>
</feature>
<gene>
    <name evidence="2" type="ORF">PCOR1329_LOCUS80786</name>
</gene>
<proteinExistence type="predicted"/>
<accession>A0ABN9XY65</accession>
<feature type="region of interest" description="Disordered" evidence="1">
    <location>
        <begin position="569"/>
        <end position="593"/>
    </location>
</feature>
<reference evidence="2" key="1">
    <citation type="submission" date="2023-10" db="EMBL/GenBank/DDBJ databases">
        <authorList>
            <person name="Chen Y."/>
            <person name="Shah S."/>
            <person name="Dougan E. K."/>
            <person name="Thang M."/>
            <person name="Chan C."/>
        </authorList>
    </citation>
    <scope>NUCLEOTIDE SEQUENCE [LARGE SCALE GENOMIC DNA]</scope>
</reference>
<dbReference type="EMBL" id="CAUYUJ010021481">
    <property type="protein sequence ID" value="CAK0904876.1"/>
    <property type="molecule type" value="Genomic_DNA"/>
</dbReference>
<protein>
    <submittedName>
        <fullName evidence="2">Uncharacterized protein</fullName>
    </submittedName>
</protein>
<sequence>MAEAAAAVAAAPVAAVAPSRSKKAAGALGIGARKRNQLATLQSLVTKHVVDPALVEIAETQDFTITSLERGIPRYEHAHLVAALDVILTYQRDRRANGCGFMSMRKSYRHDPRTRVCELFKRWLRTNAANSTIGEDEVRRMCSLCRDILNYGGLFPSKNSRSFMQTLAEVFDHMQLQLKEVLKRDRTCAEMASSALSISRNLVSDAICYMLLAATDLAKTDRLPSLEVVALWQSLPPERNPLPGRADAELQGLMKEHWKTLCGSLIAELLSMPWAFRLFGGASAQDEAASAAMLADRPRGAPAPAMLTNGGEARGRSQSVPPSRGAQDGGDRTLARARASSVGSRGSNGRGADQTPSGIAGLLAHVKEQFDKNRFSNSGLAGPFRESSQGHFRSSYLAAVQAIDELMYLLGVVLVHFQRISEGLGDYGMIRVAPWLHPILEALAGKVQTLKGCLEAVNKAVDQELVIAKARGRKVKAPAPTDRQSARAHASIERAVTGRDSHVSALLQLLEDLKARSAPERLPALMDNLGDACQQLEGVLSSQQFRLCVGDKFPDLPSLQNGQVLAPPLGDGARPPRPPAAIASSQVQIEEVA</sequence>
<name>A0ABN9XY65_9DINO</name>
<organism evidence="2 3">
    <name type="scientific">Prorocentrum cordatum</name>
    <dbReference type="NCBI Taxonomy" id="2364126"/>
    <lineage>
        <taxon>Eukaryota</taxon>
        <taxon>Sar</taxon>
        <taxon>Alveolata</taxon>
        <taxon>Dinophyceae</taxon>
        <taxon>Prorocentrales</taxon>
        <taxon>Prorocentraceae</taxon>
        <taxon>Prorocentrum</taxon>
    </lineage>
</organism>
<evidence type="ECO:0000313" key="3">
    <source>
        <dbReference type="Proteomes" id="UP001189429"/>
    </source>
</evidence>
<feature type="compositionally biased region" description="Polar residues" evidence="1">
    <location>
        <begin position="583"/>
        <end position="593"/>
    </location>
</feature>
<dbReference type="Proteomes" id="UP001189429">
    <property type="component" value="Unassembled WGS sequence"/>
</dbReference>
<evidence type="ECO:0000313" key="2">
    <source>
        <dbReference type="EMBL" id="CAK0904876.1"/>
    </source>
</evidence>
<keyword evidence="3" id="KW-1185">Reference proteome</keyword>